<evidence type="ECO:0000256" key="10">
    <source>
        <dbReference type="ARBA" id="ARBA00023170"/>
    </source>
</evidence>
<dbReference type="GO" id="GO:0005886">
    <property type="term" value="C:plasma membrane"/>
    <property type="evidence" value="ECO:0007669"/>
    <property type="project" value="UniProtKB-SubCell"/>
</dbReference>
<dbReference type="InterPro" id="IPR017452">
    <property type="entry name" value="GPCR_Rhodpsn_7TM"/>
</dbReference>
<dbReference type="AlphaFoldDB" id="A0A8D0L793"/>
<feature type="domain" description="G-protein coupled receptors family 1 profile" evidence="15">
    <location>
        <begin position="41"/>
        <end position="289"/>
    </location>
</feature>
<sequence length="317" mass="35938">MDFGNKTQVNQFVLLAFPVTPEMQIFLFIILLLIYLFTLIENIVIIAMIWNDHRLQSPMYFFLSNLSILDILFTSVISPKMLVGLLSQRKTISVVACLTQTFFSIFLATVEFILLAVMSFDRYVAICNPLRYSVIMNSRVCARLVLGCWLAASISMLGPTIVCTRFPFCGEELDHFFCDIAPILKAACVDTHYLEILDFVLSFVILLSSLSLTIVSYTYIITTILRIPSTQGRKKAFYTCVSHITVVTISYGSSIFVYIRPEHGNSMAYDKAASLLTTVVTPLLNPFIYSLRNDKMKEVLRDVIVRVRTLYIGKKST</sequence>
<keyword evidence="12 13" id="KW-0807">Transducer</keyword>
<evidence type="ECO:0000256" key="11">
    <source>
        <dbReference type="ARBA" id="ARBA00023180"/>
    </source>
</evidence>
<keyword evidence="7 14" id="KW-1133">Transmembrane helix</keyword>
<dbReference type="OMA" id="SCMTQSY"/>
<dbReference type="InterPro" id="IPR047132">
    <property type="entry name" value="Olfact_rcpt_6C-like"/>
</dbReference>
<accession>A0A8D0L793</accession>
<reference evidence="16" key="1">
    <citation type="submission" date="2025-08" db="UniProtKB">
        <authorList>
            <consortium name="Ensembl"/>
        </authorList>
    </citation>
    <scope>IDENTIFICATION</scope>
</reference>
<evidence type="ECO:0000256" key="2">
    <source>
        <dbReference type="ARBA" id="ARBA00010663"/>
    </source>
</evidence>
<dbReference type="PRINTS" id="PR00237">
    <property type="entry name" value="GPCRRHODOPSN"/>
</dbReference>
<evidence type="ECO:0000256" key="14">
    <source>
        <dbReference type="RuleBase" id="RU363047"/>
    </source>
</evidence>
<keyword evidence="3 14" id="KW-1003">Cell membrane</keyword>
<protein>
    <recommendedName>
        <fullName evidence="14">Olfactory receptor</fullName>
    </recommendedName>
</protein>
<evidence type="ECO:0000259" key="15">
    <source>
        <dbReference type="PROSITE" id="PS50262"/>
    </source>
</evidence>
<keyword evidence="6 14" id="KW-0552">Olfaction</keyword>
<keyword evidence="11" id="KW-0325">Glycoprotein</keyword>
<dbReference type="SUPFAM" id="SSF81321">
    <property type="entry name" value="Family A G protein-coupled receptor-like"/>
    <property type="match status" value="1"/>
</dbReference>
<dbReference type="FunFam" id="1.20.1070.10:FF:000010">
    <property type="entry name" value="Olfactory receptor"/>
    <property type="match status" value="1"/>
</dbReference>
<dbReference type="PANTHER" id="PTHR26454:SF51">
    <property type="entry name" value="OLFACTORY RECEPTOR 6M1"/>
    <property type="match status" value="1"/>
</dbReference>
<evidence type="ECO:0000256" key="4">
    <source>
        <dbReference type="ARBA" id="ARBA00022606"/>
    </source>
</evidence>
<feature type="transmembrane region" description="Helical" evidence="14">
    <location>
        <begin position="140"/>
        <end position="158"/>
    </location>
</feature>
<dbReference type="PRINTS" id="PR00245">
    <property type="entry name" value="OLFACTORYR"/>
</dbReference>
<dbReference type="GeneTree" id="ENSGT01090000260086"/>
<dbReference type="Proteomes" id="UP000694392">
    <property type="component" value="Unplaced"/>
</dbReference>
<dbReference type="GO" id="GO:0004930">
    <property type="term" value="F:G protein-coupled receptor activity"/>
    <property type="evidence" value="ECO:0007669"/>
    <property type="project" value="UniProtKB-KW"/>
</dbReference>
<name>A0A8D0L793_SPHPU</name>
<feature type="transmembrane region" description="Helical" evidence="14">
    <location>
        <begin position="199"/>
        <end position="225"/>
    </location>
</feature>
<evidence type="ECO:0000256" key="3">
    <source>
        <dbReference type="ARBA" id="ARBA00022475"/>
    </source>
</evidence>
<dbReference type="Pfam" id="PF13853">
    <property type="entry name" value="7tm_4"/>
    <property type="match status" value="1"/>
</dbReference>
<dbReference type="FunFam" id="1.10.1220.70:FF:000001">
    <property type="entry name" value="Olfactory receptor"/>
    <property type="match status" value="1"/>
</dbReference>
<keyword evidence="8 13" id="KW-0297">G-protein coupled receptor</keyword>
<proteinExistence type="inferred from homology"/>
<dbReference type="CDD" id="cd15912">
    <property type="entry name" value="7tmA_OR6C-like"/>
    <property type="match status" value="1"/>
</dbReference>
<evidence type="ECO:0000256" key="6">
    <source>
        <dbReference type="ARBA" id="ARBA00022725"/>
    </source>
</evidence>
<evidence type="ECO:0000256" key="7">
    <source>
        <dbReference type="ARBA" id="ARBA00022989"/>
    </source>
</evidence>
<dbReference type="Gene3D" id="1.20.1070.10">
    <property type="entry name" value="Rhodopsin 7-helix transmembrane proteins"/>
    <property type="match status" value="1"/>
</dbReference>
<evidence type="ECO:0000256" key="5">
    <source>
        <dbReference type="ARBA" id="ARBA00022692"/>
    </source>
</evidence>
<evidence type="ECO:0000256" key="1">
    <source>
        <dbReference type="ARBA" id="ARBA00004651"/>
    </source>
</evidence>
<dbReference type="GO" id="GO:0004984">
    <property type="term" value="F:olfactory receptor activity"/>
    <property type="evidence" value="ECO:0007669"/>
    <property type="project" value="InterPro"/>
</dbReference>
<keyword evidence="4 14" id="KW-0716">Sensory transduction</keyword>
<dbReference type="InterPro" id="IPR000725">
    <property type="entry name" value="Olfact_rcpt"/>
</dbReference>
<feature type="transmembrane region" description="Helical" evidence="14">
    <location>
        <begin position="25"/>
        <end position="50"/>
    </location>
</feature>
<keyword evidence="10 13" id="KW-0675">Receptor</keyword>
<organism evidence="16 17">
    <name type="scientific">Sphenodon punctatus</name>
    <name type="common">Tuatara</name>
    <name type="synonym">Hatteria punctata</name>
    <dbReference type="NCBI Taxonomy" id="8508"/>
    <lineage>
        <taxon>Eukaryota</taxon>
        <taxon>Metazoa</taxon>
        <taxon>Chordata</taxon>
        <taxon>Craniata</taxon>
        <taxon>Vertebrata</taxon>
        <taxon>Euteleostomi</taxon>
        <taxon>Lepidosauria</taxon>
        <taxon>Sphenodontia</taxon>
        <taxon>Sphenodontidae</taxon>
        <taxon>Sphenodon</taxon>
    </lineage>
</organism>
<keyword evidence="9 14" id="KW-0472">Membrane</keyword>
<comment type="similarity">
    <text evidence="2 13">Belongs to the G-protein coupled receptor 1 family.</text>
</comment>
<comment type="subcellular location">
    <subcellularLocation>
        <location evidence="1 14">Cell membrane</location>
        <topology evidence="1 14">Multi-pass membrane protein</topology>
    </subcellularLocation>
</comment>
<evidence type="ECO:0000256" key="8">
    <source>
        <dbReference type="ARBA" id="ARBA00023040"/>
    </source>
</evidence>
<evidence type="ECO:0000313" key="16">
    <source>
        <dbReference type="Ensembl" id="ENSSPUP00000012735.1"/>
    </source>
</evidence>
<dbReference type="InterPro" id="IPR000276">
    <property type="entry name" value="GPCR_Rhodpsn"/>
</dbReference>
<evidence type="ECO:0000313" key="17">
    <source>
        <dbReference type="Proteomes" id="UP000694392"/>
    </source>
</evidence>
<dbReference type="PANTHER" id="PTHR26454">
    <property type="entry name" value="OLFACTORY RECEPTOR"/>
    <property type="match status" value="1"/>
</dbReference>
<feature type="transmembrane region" description="Helical" evidence="14">
    <location>
        <begin position="272"/>
        <end position="291"/>
    </location>
</feature>
<feature type="transmembrane region" description="Helical" evidence="14">
    <location>
        <begin position="92"/>
        <end position="120"/>
    </location>
</feature>
<feature type="transmembrane region" description="Helical" evidence="14">
    <location>
        <begin position="237"/>
        <end position="260"/>
    </location>
</feature>
<evidence type="ECO:0000256" key="13">
    <source>
        <dbReference type="RuleBase" id="RU000688"/>
    </source>
</evidence>
<evidence type="ECO:0000256" key="12">
    <source>
        <dbReference type="ARBA" id="ARBA00023224"/>
    </source>
</evidence>
<dbReference type="PROSITE" id="PS00237">
    <property type="entry name" value="G_PROTEIN_RECEP_F1_1"/>
    <property type="match status" value="1"/>
</dbReference>
<keyword evidence="5 13" id="KW-0812">Transmembrane</keyword>
<dbReference type="PROSITE" id="PS50262">
    <property type="entry name" value="G_PROTEIN_RECEP_F1_2"/>
    <property type="match status" value="1"/>
</dbReference>
<evidence type="ECO:0000256" key="9">
    <source>
        <dbReference type="ARBA" id="ARBA00023136"/>
    </source>
</evidence>
<reference evidence="16" key="2">
    <citation type="submission" date="2025-09" db="UniProtKB">
        <authorList>
            <consortium name="Ensembl"/>
        </authorList>
    </citation>
    <scope>IDENTIFICATION</scope>
</reference>
<keyword evidence="17" id="KW-1185">Reference proteome</keyword>
<dbReference type="Ensembl" id="ENSSPUT00000013578.1">
    <property type="protein sequence ID" value="ENSSPUP00000012735.1"/>
    <property type="gene ID" value="ENSSPUG00000009797.1"/>
</dbReference>
<feature type="transmembrane region" description="Helical" evidence="14">
    <location>
        <begin position="62"/>
        <end position="86"/>
    </location>
</feature>